<dbReference type="EMBL" id="OY731398">
    <property type="protein sequence ID" value="CAJ1920806.1"/>
    <property type="molecule type" value="Genomic_DNA"/>
</dbReference>
<evidence type="ECO:0000313" key="1">
    <source>
        <dbReference type="EMBL" id="CAJ1920806.1"/>
    </source>
</evidence>
<sequence>MAENGEGAKEYLFKVVFIGDSAVGKSNLLSRSARNEFDGNSKATIGVKEMEGHDMPEAEVMITVTTSTIPFKARIFMT</sequence>
<dbReference type="PANTHER" id="PTHR47979">
    <property type="entry name" value="DRAB11-RELATED"/>
    <property type="match status" value="1"/>
</dbReference>
<dbReference type="PROSITE" id="PS51419">
    <property type="entry name" value="RAB"/>
    <property type="match status" value="1"/>
</dbReference>
<dbReference type="Proteomes" id="UP001189624">
    <property type="component" value="Chromosome 1"/>
</dbReference>
<proteinExistence type="predicted"/>
<keyword evidence="2" id="KW-1185">Reference proteome</keyword>
<protein>
    <submittedName>
        <fullName evidence="1">Uncharacterized protein</fullName>
    </submittedName>
</protein>
<dbReference type="InterPro" id="IPR027417">
    <property type="entry name" value="P-loop_NTPase"/>
</dbReference>
<accession>A0AA86VC45</accession>
<dbReference type="PRINTS" id="PR00449">
    <property type="entry name" value="RASTRNSFRMNG"/>
</dbReference>
<dbReference type="InterPro" id="IPR050209">
    <property type="entry name" value="Rab_GTPases_membrane_traffic"/>
</dbReference>
<dbReference type="Pfam" id="PF08477">
    <property type="entry name" value="Roc"/>
    <property type="match status" value="1"/>
</dbReference>
<reference evidence="1" key="1">
    <citation type="submission" date="2023-10" db="EMBL/GenBank/DDBJ databases">
        <authorList>
            <person name="Domelevo Entfellner J.-B."/>
        </authorList>
    </citation>
    <scope>NUCLEOTIDE SEQUENCE</scope>
</reference>
<name>A0AA86VC45_9FABA</name>
<dbReference type="AlphaFoldDB" id="A0AA86VC45"/>
<dbReference type="Gene3D" id="3.40.50.300">
    <property type="entry name" value="P-loop containing nucleotide triphosphate hydrolases"/>
    <property type="match status" value="1"/>
</dbReference>
<dbReference type="Gramene" id="rna-AYBTSS11_LOCUS3765">
    <property type="protein sequence ID" value="CAJ1920806.1"/>
    <property type="gene ID" value="gene-AYBTSS11_LOCUS3765"/>
</dbReference>
<gene>
    <name evidence="1" type="ORF">AYBTSS11_LOCUS3765</name>
</gene>
<evidence type="ECO:0000313" key="2">
    <source>
        <dbReference type="Proteomes" id="UP001189624"/>
    </source>
</evidence>
<organism evidence="1 2">
    <name type="scientific">Sphenostylis stenocarpa</name>
    <dbReference type="NCBI Taxonomy" id="92480"/>
    <lineage>
        <taxon>Eukaryota</taxon>
        <taxon>Viridiplantae</taxon>
        <taxon>Streptophyta</taxon>
        <taxon>Embryophyta</taxon>
        <taxon>Tracheophyta</taxon>
        <taxon>Spermatophyta</taxon>
        <taxon>Magnoliopsida</taxon>
        <taxon>eudicotyledons</taxon>
        <taxon>Gunneridae</taxon>
        <taxon>Pentapetalae</taxon>
        <taxon>rosids</taxon>
        <taxon>fabids</taxon>
        <taxon>Fabales</taxon>
        <taxon>Fabaceae</taxon>
        <taxon>Papilionoideae</taxon>
        <taxon>50 kb inversion clade</taxon>
        <taxon>NPAAA clade</taxon>
        <taxon>indigoferoid/millettioid clade</taxon>
        <taxon>Phaseoleae</taxon>
        <taxon>Sphenostylis</taxon>
    </lineage>
</organism>
<dbReference type="SUPFAM" id="SSF52540">
    <property type="entry name" value="P-loop containing nucleoside triphosphate hydrolases"/>
    <property type="match status" value="1"/>
</dbReference>